<dbReference type="OrthoDB" id="2790258at2759"/>
<evidence type="ECO:0000313" key="1">
    <source>
        <dbReference type="EMBL" id="KAG5634032.1"/>
    </source>
</evidence>
<proteinExistence type="predicted"/>
<reference evidence="1" key="1">
    <citation type="submission" date="2021-02" db="EMBL/GenBank/DDBJ databases">
        <authorList>
            <person name="Nieuwenhuis M."/>
            <person name="Van De Peppel L.J.J."/>
        </authorList>
    </citation>
    <scope>NUCLEOTIDE SEQUENCE</scope>
    <source>
        <strain evidence="1">D49</strain>
    </source>
</reference>
<keyword evidence="2" id="KW-1185">Reference proteome</keyword>
<evidence type="ECO:0008006" key="3">
    <source>
        <dbReference type="Google" id="ProtNLM"/>
    </source>
</evidence>
<comment type="caution">
    <text evidence="1">The sequence shown here is derived from an EMBL/GenBank/DDBJ whole genome shotgun (WGS) entry which is preliminary data.</text>
</comment>
<name>A0A9P7FSG5_9AGAR</name>
<accession>A0A9P7FSG5</accession>
<gene>
    <name evidence="1" type="ORF">H0H81_003698</name>
</gene>
<sequence length="372" mass="42183">MAQDQCIMCFPHMINICADHMTEKASDIPYSDDLDNYRGEVVTSGGRRDRINHFKDTIKFGNKKKWFKDGDKVVFLELHLALDCFISITWELKHLKMTPAEWSHLEDIVFVLGLPHAIQITLKTEKMPTLSSVILQFKLFMTSLEELGKATPSLKEITDVGILCATKYYLHMDNSRTYTVAMFINPTTRFSCIEKHWGSVYIRTTKAMLIKIMNDYRACYATLFQASALAKPASVHNDQMYHVAKRLNLASMLGLDTPVLQVETLTTVEEEFDTYTCALSLRGTDMIKFWDVTEHQKMFLTIYRIALDYIPVQASAIPCEHIFSSAKESMVVDTREAVDGVEDVDGLNGLMGTDPNLGKEAFNRALAAICID</sequence>
<dbReference type="SUPFAM" id="SSF53098">
    <property type="entry name" value="Ribonuclease H-like"/>
    <property type="match status" value="1"/>
</dbReference>
<dbReference type="Proteomes" id="UP000717328">
    <property type="component" value="Unassembled WGS sequence"/>
</dbReference>
<protein>
    <recommendedName>
        <fullName evidence="3">HAT C-terminal dimerisation domain-containing protein</fullName>
    </recommendedName>
</protein>
<dbReference type="AlphaFoldDB" id="A0A9P7FSG5"/>
<evidence type="ECO:0000313" key="2">
    <source>
        <dbReference type="Proteomes" id="UP000717328"/>
    </source>
</evidence>
<reference evidence="1" key="2">
    <citation type="submission" date="2021-10" db="EMBL/GenBank/DDBJ databases">
        <title>Phylogenomics reveals ancestral predisposition of the termite-cultivated fungus Termitomyces towards a domesticated lifestyle.</title>
        <authorList>
            <person name="Auxier B."/>
            <person name="Grum-Grzhimaylo A."/>
            <person name="Cardenas M.E."/>
            <person name="Lodge J.D."/>
            <person name="Laessoe T."/>
            <person name="Pedersen O."/>
            <person name="Smith M.E."/>
            <person name="Kuyper T.W."/>
            <person name="Franco-Molano E.A."/>
            <person name="Baroni T.J."/>
            <person name="Aanen D.K."/>
        </authorList>
    </citation>
    <scope>NUCLEOTIDE SEQUENCE</scope>
    <source>
        <strain evidence="1">D49</strain>
    </source>
</reference>
<dbReference type="InterPro" id="IPR012337">
    <property type="entry name" value="RNaseH-like_sf"/>
</dbReference>
<organism evidence="1 2">
    <name type="scientific">Sphagnurus paluster</name>
    <dbReference type="NCBI Taxonomy" id="117069"/>
    <lineage>
        <taxon>Eukaryota</taxon>
        <taxon>Fungi</taxon>
        <taxon>Dikarya</taxon>
        <taxon>Basidiomycota</taxon>
        <taxon>Agaricomycotina</taxon>
        <taxon>Agaricomycetes</taxon>
        <taxon>Agaricomycetidae</taxon>
        <taxon>Agaricales</taxon>
        <taxon>Tricholomatineae</taxon>
        <taxon>Lyophyllaceae</taxon>
        <taxon>Sphagnurus</taxon>
    </lineage>
</organism>
<dbReference type="EMBL" id="JABCKI010006703">
    <property type="protein sequence ID" value="KAG5634032.1"/>
    <property type="molecule type" value="Genomic_DNA"/>
</dbReference>